<feature type="region of interest" description="Disordered" evidence="1">
    <location>
        <begin position="126"/>
        <end position="145"/>
    </location>
</feature>
<reference evidence="3" key="2">
    <citation type="submission" date="2015-01" db="EMBL/GenBank/DDBJ databases">
        <title>Evolutionary Origins and Diversification of the Mycorrhizal Mutualists.</title>
        <authorList>
            <consortium name="DOE Joint Genome Institute"/>
            <consortium name="Mycorrhizal Genomics Consortium"/>
            <person name="Kohler A."/>
            <person name="Kuo A."/>
            <person name="Nagy L.G."/>
            <person name="Floudas D."/>
            <person name="Copeland A."/>
            <person name="Barry K.W."/>
            <person name="Cichocki N."/>
            <person name="Veneault-Fourrey C."/>
            <person name="LaButti K."/>
            <person name="Lindquist E.A."/>
            <person name="Lipzen A."/>
            <person name="Lundell T."/>
            <person name="Morin E."/>
            <person name="Murat C."/>
            <person name="Riley R."/>
            <person name="Ohm R."/>
            <person name="Sun H."/>
            <person name="Tunlid A."/>
            <person name="Henrissat B."/>
            <person name="Grigoriev I.V."/>
            <person name="Hibbett D.S."/>
            <person name="Martin F."/>
        </authorList>
    </citation>
    <scope>NUCLEOTIDE SEQUENCE [LARGE SCALE GENOMIC DNA]</scope>
    <source>
        <strain evidence="3">Foug A</strain>
    </source>
</reference>
<dbReference type="InParanoid" id="A0A0C3DMH8"/>
<gene>
    <name evidence="2" type="ORF">SCLCIDRAFT_1137266</name>
</gene>
<evidence type="ECO:0000256" key="1">
    <source>
        <dbReference type="SAM" id="MobiDB-lite"/>
    </source>
</evidence>
<feature type="compositionally biased region" description="Polar residues" evidence="1">
    <location>
        <begin position="91"/>
        <end position="100"/>
    </location>
</feature>
<evidence type="ECO:0000313" key="3">
    <source>
        <dbReference type="Proteomes" id="UP000053989"/>
    </source>
</evidence>
<proteinExistence type="predicted"/>
<organism evidence="2 3">
    <name type="scientific">Scleroderma citrinum Foug A</name>
    <dbReference type="NCBI Taxonomy" id="1036808"/>
    <lineage>
        <taxon>Eukaryota</taxon>
        <taxon>Fungi</taxon>
        <taxon>Dikarya</taxon>
        <taxon>Basidiomycota</taxon>
        <taxon>Agaricomycotina</taxon>
        <taxon>Agaricomycetes</taxon>
        <taxon>Agaricomycetidae</taxon>
        <taxon>Boletales</taxon>
        <taxon>Sclerodermatineae</taxon>
        <taxon>Sclerodermataceae</taxon>
        <taxon>Scleroderma</taxon>
    </lineage>
</organism>
<keyword evidence="3" id="KW-1185">Reference proteome</keyword>
<dbReference type="HOGENOM" id="CLU_1069821_0_0_1"/>
<sequence length="281" mass="30799">MKLSPSYFCSVQVQRTPHRMLPSADHLFAGEKAQQQPVKLMEEPLRSSGGHSLSSASSGEILGTPFDIGSQRFEYPFPQTQGSPTDPFMPLSSSMNSPTHTNLPHWPIHTAQSFLLSAPPLSRMKAHPKLQSANAREPPVPPGLVKRLSAGLHYQTSEESSDRSDGGDPLPNNRLTTRPIVKPSDAGLQRTPFIDNRTPSELPKVVKHKGPVRDTASSDHVSAEESQTHPSRSETLVSSSTLRQGWAIGRIHDGDLSILVYGQTLAIRRAYLFPPQSNYES</sequence>
<feature type="region of interest" description="Disordered" evidence="1">
    <location>
        <begin position="41"/>
        <end position="61"/>
    </location>
</feature>
<protein>
    <submittedName>
        <fullName evidence="2">Uncharacterized protein</fullName>
    </submittedName>
</protein>
<dbReference type="EMBL" id="KN822101">
    <property type="protein sequence ID" value="KIM57449.1"/>
    <property type="molecule type" value="Genomic_DNA"/>
</dbReference>
<dbReference type="AlphaFoldDB" id="A0A0C3DMH8"/>
<accession>A0A0C3DMH8</accession>
<feature type="compositionally biased region" description="Low complexity" evidence="1">
    <location>
        <begin position="47"/>
        <end position="59"/>
    </location>
</feature>
<name>A0A0C3DMH8_9AGAM</name>
<evidence type="ECO:0000313" key="2">
    <source>
        <dbReference type="EMBL" id="KIM57449.1"/>
    </source>
</evidence>
<reference evidence="2 3" key="1">
    <citation type="submission" date="2014-04" db="EMBL/GenBank/DDBJ databases">
        <authorList>
            <consortium name="DOE Joint Genome Institute"/>
            <person name="Kuo A."/>
            <person name="Kohler A."/>
            <person name="Nagy L.G."/>
            <person name="Floudas D."/>
            <person name="Copeland A."/>
            <person name="Barry K.W."/>
            <person name="Cichocki N."/>
            <person name="Veneault-Fourrey C."/>
            <person name="LaButti K."/>
            <person name="Lindquist E.A."/>
            <person name="Lipzen A."/>
            <person name="Lundell T."/>
            <person name="Morin E."/>
            <person name="Murat C."/>
            <person name="Sun H."/>
            <person name="Tunlid A."/>
            <person name="Henrissat B."/>
            <person name="Grigoriev I.V."/>
            <person name="Hibbett D.S."/>
            <person name="Martin F."/>
            <person name="Nordberg H.P."/>
            <person name="Cantor M.N."/>
            <person name="Hua S.X."/>
        </authorList>
    </citation>
    <scope>NUCLEOTIDE SEQUENCE [LARGE SCALE GENOMIC DNA]</scope>
    <source>
        <strain evidence="2 3">Foug A</strain>
    </source>
</reference>
<dbReference type="Proteomes" id="UP000053989">
    <property type="component" value="Unassembled WGS sequence"/>
</dbReference>
<dbReference type="OrthoDB" id="3003645at2759"/>
<feature type="region of interest" description="Disordered" evidence="1">
    <location>
        <begin position="76"/>
        <end position="100"/>
    </location>
</feature>
<feature type="region of interest" description="Disordered" evidence="1">
    <location>
        <begin position="152"/>
        <end position="239"/>
    </location>
</feature>
<feature type="compositionally biased region" description="Polar residues" evidence="1">
    <location>
        <begin position="228"/>
        <end position="239"/>
    </location>
</feature>